<feature type="domain" description="PAS" evidence="7">
    <location>
        <begin position="294"/>
        <end position="364"/>
    </location>
</feature>
<dbReference type="SUPFAM" id="SSF55073">
    <property type="entry name" value="Nucleotide cyclase"/>
    <property type="match status" value="1"/>
</dbReference>
<proteinExistence type="predicted"/>
<dbReference type="CDD" id="cd00130">
    <property type="entry name" value="PAS"/>
    <property type="match status" value="1"/>
</dbReference>
<dbReference type="Pfam" id="PF00990">
    <property type="entry name" value="GGDEF"/>
    <property type="match status" value="1"/>
</dbReference>
<feature type="domain" description="PAC" evidence="8">
    <location>
        <begin position="485"/>
        <end position="539"/>
    </location>
</feature>
<dbReference type="InterPro" id="IPR013656">
    <property type="entry name" value="PAS_4"/>
</dbReference>
<comment type="subcellular location">
    <subcellularLocation>
        <location evidence="1">Cell membrane</location>
        <topology evidence="1">Multi-pass membrane protein</topology>
    </subcellularLocation>
</comment>
<dbReference type="PROSITE" id="PS50113">
    <property type="entry name" value="PAC"/>
    <property type="match status" value="1"/>
</dbReference>
<evidence type="ECO:0000256" key="6">
    <source>
        <dbReference type="SAM" id="Phobius"/>
    </source>
</evidence>
<dbReference type="SMART" id="SM00267">
    <property type="entry name" value="GGDEF"/>
    <property type="match status" value="1"/>
</dbReference>
<evidence type="ECO:0000259" key="9">
    <source>
        <dbReference type="PROSITE" id="PS50887"/>
    </source>
</evidence>
<reference evidence="11" key="1">
    <citation type="submission" date="2021-11" db="EMBL/GenBank/DDBJ databases">
        <title>Cultivation dependent microbiological survey of springs from the worlds oldest radium mine currently devoted to the extraction of radon-saturated water.</title>
        <authorList>
            <person name="Kapinusova G."/>
            <person name="Smrhova T."/>
            <person name="Strejcek M."/>
            <person name="Suman J."/>
            <person name="Jani K."/>
            <person name="Pajer P."/>
            <person name="Uhlik O."/>
        </authorList>
    </citation>
    <scope>NUCLEOTIDE SEQUENCE [LARGE SCALE GENOMIC DNA]</scope>
    <source>
        <strain evidence="11">J379</strain>
    </source>
</reference>
<dbReference type="InterPro" id="IPR000700">
    <property type="entry name" value="PAS-assoc_C"/>
</dbReference>
<dbReference type="InterPro" id="IPR035965">
    <property type="entry name" value="PAS-like_dom_sf"/>
</dbReference>
<evidence type="ECO:0000256" key="3">
    <source>
        <dbReference type="ARBA" id="ARBA00022692"/>
    </source>
</evidence>
<dbReference type="InterPro" id="IPR007895">
    <property type="entry name" value="MASE1"/>
</dbReference>
<feature type="transmembrane region" description="Helical" evidence="6">
    <location>
        <begin position="68"/>
        <end position="92"/>
    </location>
</feature>
<keyword evidence="2" id="KW-1003">Cell membrane</keyword>
<feature type="domain" description="GGDEF" evidence="9">
    <location>
        <begin position="571"/>
        <end position="705"/>
    </location>
</feature>
<dbReference type="CDD" id="cd01949">
    <property type="entry name" value="GGDEF"/>
    <property type="match status" value="1"/>
</dbReference>
<organism evidence="10 11">
    <name type="scientific">Svornostia abyssi</name>
    <dbReference type="NCBI Taxonomy" id="2898438"/>
    <lineage>
        <taxon>Bacteria</taxon>
        <taxon>Bacillati</taxon>
        <taxon>Actinomycetota</taxon>
        <taxon>Thermoleophilia</taxon>
        <taxon>Solirubrobacterales</taxon>
        <taxon>Baekduiaceae</taxon>
        <taxon>Svornostia</taxon>
    </lineage>
</organism>
<feature type="transmembrane region" description="Helical" evidence="6">
    <location>
        <begin position="256"/>
        <end position="274"/>
    </location>
</feature>
<feature type="transmembrane region" description="Helical" evidence="6">
    <location>
        <begin position="43"/>
        <end position="62"/>
    </location>
</feature>
<evidence type="ECO:0000256" key="2">
    <source>
        <dbReference type="ARBA" id="ARBA00022475"/>
    </source>
</evidence>
<dbReference type="Gene3D" id="3.30.70.270">
    <property type="match status" value="1"/>
</dbReference>
<dbReference type="Gene3D" id="3.30.450.20">
    <property type="entry name" value="PAS domain"/>
    <property type="match status" value="2"/>
</dbReference>
<dbReference type="Pfam" id="PF08448">
    <property type="entry name" value="PAS_4"/>
    <property type="match status" value="2"/>
</dbReference>
<dbReference type="PROSITE" id="PS50887">
    <property type="entry name" value="GGDEF"/>
    <property type="match status" value="1"/>
</dbReference>
<dbReference type="InterPro" id="IPR000014">
    <property type="entry name" value="PAS"/>
</dbReference>
<dbReference type="InterPro" id="IPR043128">
    <property type="entry name" value="Rev_trsase/Diguanyl_cyclase"/>
</dbReference>
<dbReference type="SMART" id="SM00086">
    <property type="entry name" value="PAC"/>
    <property type="match status" value="2"/>
</dbReference>
<feature type="transmembrane region" description="Helical" evidence="6">
    <location>
        <begin position="104"/>
        <end position="132"/>
    </location>
</feature>
<evidence type="ECO:0000313" key="10">
    <source>
        <dbReference type="EMBL" id="UUY06291.1"/>
    </source>
</evidence>
<dbReference type="PANTHER" id="PTHR44757">
    <property type="entry name" value="DIGUANYLATE CYCLASE DGCP"/>
    <property type="match status" value="1"/>
</dbReference>
<dbReference type="Pfam" id="PF05231">
    <property type="entry name" value="MASE1"/>
    <property type="match status" value="1"/>
</dbReference>
<dbReference type="NCBIfam" id="TIGR00229">
    <property type="entry name" value="sensory_box"/>
    <property type="match status" value="2"/>
</dbReference>
<dbReference type="Proteomes" id="UP001058860">
    <property type="component" value="Chromosome"/>
</dbReference>
<feature type="transmembrane region" description="Helical" evidence="6">
    <location>
        <begin position="171"/>
        <end position="191"/>
    </location>
</feature>
<dbReference type="SUPFAM" id="SSF55785">
    <property type="entry name" value="PYP-like sensor domain (PAS domain)"/>
    <property type="match status" value="2"/>
</dbReference>
<dbReference type="NCBIfam" id="TIGR00254">
    <property type="entry name" value="GGDEF"/>
    <property type="match status" value="1"/>
</dbReference>
<dbReference type="EMBL" id="CP088295">
    <property type="protein sequence ID" value="UUY06291.1"/>
    <property type="molecule type" value="Genomic_DNA"/>
</dbReference>
<feature type="transmembrane region" description="Helical" evidence="6">
    <location>
        <begin position="197"/>
        <end position="213"/>
    </location>
</feature>
<keyword evidence="5 6" id="KW-0472">Membrane</keyword>
<feature type="transmembrane region" description="Helical" evidence="6">
    <location>
        <begin position="218"/>
        <end position="236"/>
    </location>
</feature>
<protein>
    <submittedName>
        <fullName evidence="10">Diguanylate cyclase</fullName>
        <ecNumber evidence="10">2.7.7.65</ecNumber>
    </submittedName>
</protein>
<dbReference type="PROSITE" id="PS50112">
    <property type="entry name" value="PAS"/>
    <property type="match status" value="1"/>
</dbReference>
<dbReference type="InterPro" id="IPR029787">
    <property type="entry name" value="Nucleotide_cyclase"/>
</dbReference>
<keyword evidence="10" id="KW-0808">Transferase</keyword>
<dbReference type="InterPro" id="IPR000160">
    <property type="entry name" value="GGDEF_dom"/>
</dbReference>
<keyword evidence="4 6" id="KW-1133">Transmembrane helix</keyword>
<dbReference type="PANTHER" id="PTHR44757:SF2">
    <property type="entry name" value="BIOFILM ARCHITECTURE MAINTENANCE PROTEIN MBAA"/>
    <property type="match status" value="1"/>
</dbReference>
<sequence length="712" mass="76154">MAVGYYALSRVGLAFVESETEIATIWPASGLALATFVVVERSWWPWLTAGIFVGNLIANLGARDDVALNIALGAINAAEPLLAATVMLAIAGRHAPLALTMRSIGGLLAAVTLANAVTALLAATVVAVGLGASFPTTFVHWWIADGVGMLALAPLALIFGDRTTRAPARPWEAVGLLAATTGVTLAVFLQGPDSFSVLRYAYLVFPFVVIPALRLRAWLVAVNLAIVVTIVAAATAKGLGPFVRDDLTSGQEVVIAQGYIAVMAICSLLVAAVVRQARVATAALKDQHAVALASEARYRLLANHTADMISVHRLDGPSTYVSPSAQQVIGAPPDQALGRWAGELCHPDDRAAVEEAQRLAAAGTPGRAITYRMPDGKDWRWLETSLQPVHEDGAVTAVVASTRDVTRRVEAERALRESEELHRVVLTHLPDALVTLYDRDLRILSLHGGAMDRPGLDPETIVGRRLHDFPDADLDVLLPEFARALAGEERRFEYDGTITDRRYEVVLVPRRNAAGEIVGAVTVSRDISARHELEERLRHHAEHDPLTGLMNRRRFDEEIARHASRVRRYDEDGAVLLIDLDRFKEVNDTYGHAAGDDYLVRAADRLRTVLRDTDLVARLGGDEFAILLPHADAGEAAETARRLVAAMHPAPGEASQGDPAMTVSIGVACFADHPAADPAAVVAAADRAMYAAKTGGRDRYAVAGLSSNGAGA</sequence>
<keyword evidence="10" id="KW-0548">Nucleotidyltransferase</keyword>
<evidence type="ECO:0000259" key="7">
    <source>
        <dbReference type="PROSITE" id="PS50112"/>
    </source>
</evidence>
<evidence type="ECO:0000259" key="8">
    <source>
        <dbReference type="PROSITE" id="PS50113"/>
    </source>
</evidence>
<name>A0ABY5PNQ9_9ACTN</name>
<dbReference type="InterPro" id="IPR001610">
    <property type="entry name" value="PAC"/>
</dbReference>
<evidence type="ECO:0000256" key="1">
    <source>
        <dbReference type="ARBA" id="ARBA00004651"/>
    </source>
</evidence>
<evidence type="ECO:0000256" key="4">
    <source>
        <dbReference type="ARBA" id="ARBA00022989"/>
    </source>
</evidence>
<keyword evidence="11" id="KW-1185">Reference proteome</keyword>
<dbReference type="EC" id="2.7.7.65" evidence="10"/>
<dbReference type="InterPro" id="IPR052155">
    <property type="entry name" value="Biofilm_reg_signaling"/>
</dbReference>
<accession>A0ABY5PNQ9</accession>
<evidence type="ECO:0000313" key="11">
    <source>
        <dbReference type="Proteomes" id="UP001058860"/>
    </source>
</evidence>
<evidence type="ECO:0000256" key="5">
    <source>
        <dbReference type="ARBA" id="ARBA00023136"/>
    </source>
</evidence>
<dbReference type="GO" id="GO:0052621">
    <property type="term" value="F:diguanylate cyclase activity"/>
    <property type="evidence" value="ECO:0007669"/>
    <property type="project" value="UniProtKB-EC"/>
</dbReference>
<feature type="transmembrane region" description="Helical" evidence="6">
    <location>
        <begin position="138"/>
        <end position="159"/>
    </location>
</feature>
<dbReference type="SMART" id="SM00091">
    <property type="entry name" value="PAS"/>
    <property type="match status" value="2"/>
</dbReference>
<gene>
    <name evidence="10" type="ORF">LRS13_09825</name>
</gene>
<keyword evidence="3 6" id="KW-0812">Transmembrane</keyword>